<evidence type="ECO:0008006" key="3">
    <source>
        <dbReference type="Google" id="ProtNLM"/>
    </source>
</evidence>
<dbReference type="AlphaFoldDB" id="A0A2T0U7C0"/>
<proteinExistence type="predicted"/>
<name>A0A2T0U7C0_9SPHI</name>
<dbReference type="RefSeq" id="WP_106292402.1">
    <property type="nucleotide sequence ID" value="NZ_PVTH01000003.1"/>
</dbReference>
<dbReference type="Proteomes" id="UP000238034">
    <property type="component" value="Unassembled WGS sequence"/>
</dbReference>
<evidence type="ECO:0000313" key="1">
    <source>
        <dbReference type="EMBL" id="PRY53816.1"/>
    </source>
</evidence>
<protein>
    <recommendedName>
        <fullName evidence="3">DUF1735 domain-containing protein</fullName>
    </recommendedName>
</protein>
<dbReference type="EMBL" id="PVTH01000003">
    <property type="protein sequence ID" value="PRY53816.1"/>
    <property type="molecule type" value="Genomic_DNA"/>
</dbReference>
<comment type="caution">
    <text evidence="1">The sequence shown here is derived from an EMBL/GenBank/DDBJ whole genome shotgun (WGS) entry which is preliminary data.</text>
</comment>
<gene>
    <name evidence="1" type="ORF">B0I27_103289</name>
</gene>
<sequence>MKRILILLFIIASGLTSCDKDYGTFNSDNRPEIPVTFPDATTFGFNPYITYSLSSGKEIELKMSIPATSGRTIKEITKVAGGTSSVNAASLNASTYITSPIAVNSTEYVFKTTLQEFISKAKVTPVAGGEIAFMFLITLDDGTTIIPVQVRARIVA</sequence>
<organism evidence="1 2">
    <name type="scientific">Arcticibacter pallidicorallinus</name>
    <dbReference type="NCBI Taxonomy" id="1259464"/>
    <lineage>
        <taxon>Bacteria</taxon>
        <taxon>Pseudomonadati</taxon>
        <taxon>Bacteroidota</taxon>
        <taxon>Sphingobacteriia</taxon>
        <taxon>Sphingobacteriales</taxon>
        <taxon>Sphingobacteriaceae</taxon>
        <taxon>Arcticibacter</taxon>
    </lineage>
</organism>
<dbReference type="PROSITE" id="PS51257">
    <property type="entry name" value="PROKAR_LIPOPROTEIN"/>
    <property type="match status" value="1"/>
</dbReference>
<accession>A0A2T0U7C0</accession>
<dbReference type="OrthoDB" id="884074at2"/>
<evidence type="ECO:0000313" key="2">
    <source>
        <dbReference type="Proteomes" id="UP000238034"/>
    </source>
</evidence>
<reference evidence="1 2" key="1">
    <citation type="submission" date="2018-03" db="EMBL/GenBank/DDBJ databases">
        <title>Genomic Encyclopedia of Type Strains, Phase III (KMG-III): the genomes of soil and plant-associated and newly described type strains.</title>
        <authorList>
            <person name="Whitman W."/>
        </authorList>
    </citation>
    <scope>NUCLEOTIDE SEQUENCE [LARGE SCALE GENOMIC DNA]</scope>
    <source>
        <strain evidence="1 2">CGMCC 1.9313</strain>
    </source>
</reference>
<keyword evidence="2" id="KW-1185">Reference proteome</keyword>